<protein>
    <recommendedName>
        <fullName evidence="10">Kynurenine formamidase</fullName>
        <shortName evidence="10">KFA</shortName>
        <shortName evidence="10">KFase</shortName>
        <ecNumber evidence="10">3.5.1.9</ecNumber>
    </recommendedName>
    <alternativeName>
        <fullName evidence="10">Arylformamidase</fullName>
    </alternativeName>
    <alternativeName>
        <fullName evidence="10">N-formylkynurenine formamidase</fullName>
        <shortName evidence="10">FKF</shortName>
    </alternativeName>
</protein>
<keyword evidence="3 10" id="KW-0963">Cytoplasm</keyword>
<dbReference type="Pfam" id="PF01284">
    <property type="entry name" value="MARVEL"/>
    <property type="match status" value="1"/>
</dbReference>
<dbReference type="GO" id="GO:0005634">
    <property type="term" value="C:nucleus"/>
    <property type="evidence" value="ECO:0007669"/>
    <property type="project" value="UniProtKB-SubCell"/>
</dbReference>
<dbReference type="GO" id="GO:0031594">
    <property type="term" value="C:neuromuscular junction"/>
    <property type="evidence" value="ECO:0007669"/>
    <property type="project" value="TreeGrafter"/>
</dbReference>
<feature type="short sequence motif" description="HGGXW" evidence="10">
    <location>
        <begin position="253"/>
        <end position="257"/>
    </location>
</feature>
<proteinExistence type="inferred from homology"/>
<comment type="function">
    <text evidence="10">Catalyzes the hydrolysis of N-formyl-L-kynurenine to L-kynurenine, the second step in the kynurenine pathway of tryptophan degradation. Kynurenine may be further oxidized to nicotinic acid, NAD(H) and NADP(H). Required for elimination of toxic metabolites.</text>
</comment>
<dbReference type="Gene3D" id="3.40.50.1820">
    <property type="entry name" value="alpha/beta hydrolase"/>
    <property type="match status" value="1"/>
</dbReference>
<dbReference type="InterPro" id="IPR008253">
    <property type="entry name" value="Marvel"/>
</dbReference>
<gene>
    <name evidence="10" type="primary">AFMID</name>
</gene>
<keyword evidence="4 11" id="KW-0812">Transmembrane</keyword>
<dbReference type="HAMAP" id="MF_03014">
    <property type="entry name" value="KFase"/>
    <property type="match status" value="1"/>
</dbReference>
<dbReference type="GO" id="GO:0019441">
    <property type="term" value="P:L-tryptophan catabolic process to kynurenine"/>
    <property type="evidence" value="ECO:0007669"/>
    <property type="project" value="UniProtKB-UniRule"/>
</dbReference>
<dbReference type="GO" id="GO:0034354">
    <property type="term" value="P:'de novo' NAD+ biosynthetic process from L-tryptophan"/>
    <property type="evidence" value="ECO:0007669"/>
    <property type="project" value="UniProtKB-UniRule"/>
</dbReference>
<feature type="transmembrane region" description="Helical" evidence="12">
    <location>
        <begin position="139"/>
        <end position="161"/>
    </location>
</feature>
<dbReference type="Ensembl" id="ENSCCRT00000168618.1">
    <property type="protein sequence ID" value="ENSCCRP00000166959.1"/>
    <property type="gene ID" value="ENSCCRG00000036411.2"/>
</dbReference>
<keyword evidence="15" id="KW-1185">Reference proteome</keyword>
<evidence type="ECO:0000256" key="12">
    <source>
        <dbReference type="SAM" id="Phobius"/>
    </source>
</evidence>
<comment type="domain">
    <text evidence="10">The main chain amide nitrogen atoms of the second glycine and its adjacent residue in the HGGXW motif define the oxyanion hole, and stabilize the oxyanion that forms during the nucleophilic attack by the catalytic serine during substrate cleavage.</text>
</comment>
<comment type="pathway">
    <text evidence="10">Amino-acid degradation; L-tryptophan degradation via kynurenine pathway; L-kynurenine from L-tryptophan: step 2/2.</text>
</comment>
<dbReference type="EC" id="3.5.1.9" evidence="10"/>
<evidence type="ECO:0000256" key="8">
    <source>
        <dbReference type="ARBA" id="ARBA00023136"/>
    </source>
</evidence>
<keyword evidence="8 11" id="KW-0472">Membrane</keyword>
<dbReference type="Pfam" id="PF07859">
    <property type="entry name" value="Abhydrolase_3"/>
    <property type="match status" value="1"/>
</dbReference>
<dbReference type="GO" id="GO:0030672">
    <property type="term" value="C:synaptic vesicle membrane"/>
    <property type="evidence" value="ECO:0007669"/>
    <property type="project" value="TreeGrafter"/>
</dbReference>
<evidence type="ECO:0000256" key="3">
    <source>
        <dbReference type="ARBA" id="ARBA00022490"/>
    </source>
</evidence>
<dbReference type="GO" id="GO:0005829">
    <property type="term" value="C:cytosol"/>
    <property type="evidence" value="ECO:0007669"/>
    <property type="project" value="UniProtKB-SubCell"/>
</dbReference>
<evidence type="ECO:0000256" key="2">
    <source>
        <dbReference type="ARBA" id="ARBA00010252"/>
    </source>
</evidence>
<dbReference type="SUPFAM" id="SSF53474">
    <property type="entry name" value="alpha/beta-Hydrolases"/>
    <property type="match status" value="1"/>
</dbReference>
<dbReference type="InterPro" id="IPR013094">
    <property type="entry name" value="AB_hydrolase_3"/>
</dbReference>
<name>A0A9J8CAF6_CYPCA</name>
<evidence type="ECO:0000256" key="10">
    <source>
        <dbReference type="HAMAP-Rule" id="MF_03014"/>
    </source>
</evidence>
<dbReference type="FunFam" id="3.40.50.1820:FF:000134">
    <property type="entry name" value="Kynurenine formamidase"/>
    <property type="match status" value="1"/>
</dbReference>
<evidence type="ECO:0000256" key="11">
    <source>
        <dbReference type="PROSITE-ProRule" id="PRU00581"/>
    </source>
</evidence>
<keyword evidence="7 10" id="KW-0823">Tryptophan catabolism</keyword>
<evidence type="ECO:0000256" key="5">
    <source>
        <dbReference type="ARBA" id="ARBA00022801"/>
    </source>
</evidence>
<comment type="subunit">
    <text evidence="10">Homodimer.</text>
</comment>
<evidence type="ECO:0000256" key="7">
    <source>
        <dbReference type="ARBA" id="ARBA00023079"/>
    </source>
</evidence>
<dbReference type="OMA" id="EEAWTHS"/>
<dbReference type="PANTHER" id="PTHR10838">
    <property type="entry name" value="SYNAPTOGYRIN"/>
    <property type="match status" value="1"/>
</dbReference>
<evidence type="ECO:0000313" key="15">
    <source>
        <dbReference type="Proteomes" id="UP001108240"/>
    </source>
</evidence>
<reference evidence="14" key="1">
    <citation type="submission" date="2025-08" db="UniProtKB">
        <authorList>
            <consortium name="Ensembl"/>
        </authorList>
    </citation>
    <scope>IDENTIFICATION</scope>
</reference>
<feature type="domain" description="MARVEL" evidence="13">
    <location>
        <begin position="22"/>
        <end position="167"/>
    </location>
</feature>
<dbReference type="InterPro" id="IPR016579">
    <property type="entry name" value="Synaptogyrin"/>
</dbReference>
<evidence type="ECO:0000256" key="9">
    <source>
        <dbReference type="ARBA" id="ARBA00023242"/>
    </source>
</evidence>
<dbReference type="InterPro" id="IPR027519">
    <property type="entry name" value="KFase_ver/fungi-typ"/>
</dbReference>
<evidence type="ECO:0000313" key="14">
    <source>
        <dbReference type="Ensembl" id="ENSCCRP00000166959.1"/>
    </source>
</evidence>
<keyword evidence="5 10" id="KW-0378">Hydrolase</keyword>
<comment type="catalytic activity">
    <reaction evidence="10">
        <text>N-formyl-L-kynurenine + H2O = L-kynurenine + formate + H(+)</text>
        <dbReference type="Rhea" id="RHEA:13009"/>
        <dbReference type="ChEBI" id="CHEBI:15377"/>
        <dbReference type="ChEBI" id="CHEBI:15378"/>
        <dbReference type="ChEBI" id="CHEBI:15740"/>
        <dbReference type="ChEBI" id="CHEBI:57959"/>
        <dbReference type="ChEBI" id="CHEBI:58629"/>
        <dbReference type="EC" id="3.5.1.9"/>
    </reaction>
</comment>
<feature type="active site" evidence="10">
    <location>
        <position position="405"/>
    </location>
</feature>
<keyword evidence="9 10" id="KW-0539">Nucleus</keyword>
<keyword evidence="6 12" id="KW-1133">Transmembrane helix</keyword>
<organism evidence="14 15">
    <name type="scientific">Cyprinus carpio carpio</name>
    <dbReference type="NCBI Taxonomy" id="630221"/>
    <lineage>
        <taxon>Eukaryota</taxon>
        <taxon>Metazoa</taxon>
        <taxon>Chordata</taxon>
        <taxon>Craniata</taxon>
        <taxon>Vertebrata</taxon>
        <taxon>Euteleostomi</taxon>
        <taxon>Actinopterygii</taxon>
        <taxon>Neopterygii</taxon>
        <taxon>Teleostei</taxon>
        <taxon>Ostariophysi</taxon>
        <taxon>Cypriniformes</taxon>
        <taxon>Cyprinidae</taxon>
        <taxon>Cyprininae</taxon>
        <taxon>Cyprinus</taxon>
    </lineage>
</organism>
<reference evidence="14" key="2">
    <citation type="submission" date="2025-09" db="UniProtKB">
        <authorList>
            <consortium name="Ensembl"/>
        </authorList>
    </citation>
    <scope>IDENTIFICATION</scope>
</reference>
<dbReference type="InterPro" id="IPR029058">
    <property type="entry name" value="AB_hydrolase_fold"/>
</dbReference>
<accession>A0A9J8CAF6</accession>
<evidence type="ECO:0000259" key="13">
    <source>
        <dbReference type="PROSITE" id="PS51225"/>
    </source>
</evidence>
<feature type="active site" description="Nucleophile" evidence="10">
    <location>
        <position position="322"/>
    </location>
</feature>
<comment type="similarity">
    <text evidence="10">Belongs to the kynurenine formamidase family.</text>
</comment>
<sequence length="462" mass="50841">MESNSAAYGASLAGAGFDPIKFIKQPQTIIRFLSWVFAIVVFASITAEGYVNGSVGVQVRCVFNNNEDACHYGLGIGVIAFLACFAFLLADAILPSMSNAQERKYIVMADLGFSAAWTFLWFVCFCLLADQWLKTQNTIGIAIGAVHAIIAFSFFSIGSWVSSPAEDIIMSDWRKMNRDELELQFSPSRWSHRMSADDVIRAHVAALKAGTEKARSITQTLLDVPYGDGDGEKLDVYVPSSSSPDVPLLIYFHGGYWQFLSKDESGFLAVPLVQRGVVVVAVGYSIAPKGDMDLMVSQVRRSLVSVIQQYSHISGLYLCGHSAGAHLAAMVLSTDWTQYNISPQIKGAFLVSGVYDLQPILSTYVNEPLKMTEEVAIRNSPSHFLPQLTRSSASCDIVVAVAQNDSPEFRKQSEEYFKALESAGLKVSFEDVPNTDHFNIIEQLVDENYHLTKLLLKMMGKS</sequence>
<feature type="active site" evidence="10">
    <location>
        <position position="437"/>
    </location>
</feature>
<feature type="transmembrane region" description="Helical" evidence="12">
    <location>
        <begin position="71"/>
        <end position="94"/>
    </location>
</feature>
<comment type="similarity">
    <text evidence="2">Belongs to the synaptogyrin family.</text>
</comment>
<evidence type="ECO:0000256" key="6">
    <source>
        <dbReference type="ARBA" id="ARBA00022989"/>
    </source>
</evidence>
<dbReference type="GO" id="GO:0004061">
    <property type="term" value="F:arylformamidase activity"/>
    <property type="evidence" value="ECO:0007669"/>
    <property type="project" value="UniProtKB-UniRule"/>
</dbReference>
<evidence type="ECO:0000256" key="1">
    <source>
        <dbReference type="ARBA" id="ARBA00004141"/>
    </source>
</evidence>
<comment type="subcellular location">
    <subcellularLocation>
        <location evidence="10">Cytoplasm</location>
        <location evidence="10">Cytosol</location>
    </subcellularLocation>
    <subcellularLocation>
        <location evidence="10">Nucleus</location>
    </subcellularLocation>
    <subcellularLocation>
        <location evidence="1">Membrane</location>
        <topology evidence="1">Multi-pass membrane protein</topology>
    </subcellularLocation>
</comment>
<dbReference type="PROSITE" id="PS51225">
    <property type="entry name" value="MARVEL"/>
    <property type="match status" value="1"/>
</dbReference>
<dbReference type="AlphaFoldDB" id="A0A9J8CAF6"/>
<feature type="transmembrane region" description="Helical" evidence="12">
    <location>
        <begin position="29"/>
        <end position="51"/>
    </location>
</feature>
<dbReference type="Proteomes" id="UP001108240">
    <property type="component" value="Unplaced"/>
</dbReference>
<dbReference type="PANTHER" id="PTHR10838:SF33">
    <property type="entry name" value="SYNAPTOGYRIN"/>
    <property type="match status" value="1"/>
</dbReference>
<evidence type="ECO:0000256" key="4">
    <source>
        <dbReference type="ARBA" id="ARBA00022692"/>
    </source>
</evidence>
<feature type="transmembrane region" description="Helical" evidence="12">
    <location>
        <begin position="106"/>
        <end position="133"/>
    </location>
</feature>
<dbReference type="GeneTree" id="ENSGT00390000011093"/>